<reference evidence="9 10" key="1">
    <citation type="journal article" date="2018" name="G3 (Bethesda)">
        <title>Phylogenetic and Phylogenomic Definition of Rhizopus Species.</title>
        <authorList>
            <person name="Gryganskyi A.P."/>
            <person name="Golan J."/>
            <person name="Dolatabadi S."/>
            <person name="Mondo S."/>
            <person name="Robb S."/>
            <person name="Idnurm A."/>
            <person name="Muszewska A."/>
            <person name="Steczkiewicz K."/>
            <person name="Masonjones S."/>
            <person name="Liao H.L."/>
            <person name="Gajdeczka M.T."/>
            <person name="Anike F."/>
            <person name="Vuek A."/>
            <person name="Anishchenko I.M."/>
            <person name="Voigt K."/>
            <person name="de Hoog G.S."/>
            <person name="Smith M.E."/>
            <person name="Heitman J."/>
            <person name="Vilgalys R."/>
            <person name="Stajich J.E."/>
        </authorList>
    </citation>
    <scope>NUCLEOTIDE SEQUENCE [LARGE SCALE GENOMIC DNA]</scope>
    <source>
        <strain evidence="9 10">CBS 357.93</strain>
    </source>
</reference>
<dbReference type="GO" id="GO:0005634">
    <property type="term" value="C:nucleus"/>
    <property type="evidence" value="ECO:0007669"/>
    <property type="project" value="UniProtKB-SubCell"/>
</dbReference>
<dbReference type="SUPFAM" id="SSF57716">
    <property type="entry name" value="Glucocorticoid receptor-like (DNA-binding domain)"/>
    <property type="match status" value="1"/>
</dbReference>
<gene>
    <name evidence="9" type="ORF">CU097_001785</name>
</gene>
<keyword evidence="10" id="KW-1185">Reference proteome</keyword>
<evidence type="ECO:0000313" key="9">
    <source>
        <dbReference type="EMBL" id="RCH81219.1"/>
    </source>
</evidence>
<evidence type="ECO:0000256" key="5">
    <source>
        <dbReference type="ARBA" id="ARBA00023242"/>
    </source>
</evidence>
<proteinExistence type="predicted"/>
<comment type="caution">
    <text evidence="9">The sequence shown here is derived from an EMBL/GenBank/DDBJ whole genome shotgun (WGS) entry which is preliminary data.</text>
</comment>
<dbReference type="GO" id="GO:0000981">
    <property type="term" value="F:DNA-binding transcription factor activity, RNA polymerase II-specific"/>
    <property type="evidence" value="ECO:0007669"/>
    <property type="project" value="TreeGrafter"/>
</dbReference>
<comment type="subcellular location">
    <subcellularLocation>
        <location evidence="1">Nucleus</location>
    </subcellularLocation>
</comment>
<dbReference type="PANTHER" id="PTHR10071:SF281">
    <property type="entry name" value="BOX A-BINDING FACTOR-RELATED"/>
    <property type="match status" value="1"/>
</dbReference>
<organism evidence="9 10">
    <name type="scientific">Rhizopus azygosporus</name>
    <name type="common">Rhizopus microsporus var. azygosporus</name>
    <dbReference type="NCBI Taxonomy" id="86630"/>
    <lineage>
        <taxon>Eukaryota</taxon>
        <taxon>Fungi</taxon>
        <taxon>Fungi incertae sedis</taxon>
        <taxon>Mucoromycota</taxon>
        <taxon>Mucoromycotina</taxon>
        <taxon>Mucoromycetes</taxon>
        <taxon>Mucorales</taxon>
        <taxon>Mucorineae</taxon>
        <taxon>Rhizopodaceae</taxon>
        <taxon>Rhizopus</taxon>
    </lineage>
</organism>
<dbReference type="Gene3D" id="3.30.50.10">
    <property type="entry name" value="Erythroid Transcription Factor GATA-1, subunit A"/>
    <property type="match status" value="1"/>
</dbReference>
<evidence type="ECO:0000256" key="2">
    <source>
        <dbReference type="ARBA" id="ARBA00022723"/>
    </source>
</evidence>
<evidence type="ECO:0000256" key="4">
    <source>
        <dbReference type="ARBA" id="ARBA00022833"/>
    </source>
</evidence>
<keyword evidence="2" id="KW-0479">Metal-binding</keyword>
<dbReference type="PROSITE" id="PS50114">
    <property type="entry name" value="GATA_ZN_FINGER_2"/>
    <property type="match status" value="1"/>
</dbReference>
<name>A0A367IUC0_RHIAZ</name>
<evidence type="ECO:0000256" key="1">
    <source>
        <dbReference type="ARBA" id="ARBA00004123"/>
    </source>
</evidence>
<feature type="region of interest" description="Disordered" evidence="7">
    <location>
        <begin position="1"/>
        <end position="29"/>
    </location>
</feature>
<accession>A0A367IUC0</accession>
<dbReference type="InterPro" id="IPR000679">
    <property type="entry name" value="Znf_GATA"/>
</dbReference>
<feature type="non-terminal residue" evidence="9">
    <location>
        <position position="1"/>
    </location>
</feature>
<dbReference type="GO" id="GO:0000122">
    <property type="term" value="P:negative regulation of transcription by RNA polymerase II"/>
    <property type="evidence" value="ECO:0007669"/>
    <property type="project" value="TreeGrafter"/>
</dbReference>
<dbReference type="GO" id="GO:0008270">
    <property type="term" value="F:zinc ion binding"/>
    <property type="evidence" value="ECO:0007669"/>
    <property type="project" value="UniProtKB-KW"/>
</dbReference>
<protein>
    <recommendedName>
        <fullName evidence="8">GATA-type domain-containing protein</fullName>
    </recommendedName>
</protein>
<dbReference type="InterPro" id="IPR039355">
    <property type="entry name" value="Transcription_factor_GATA"/>
</dbReference>
<keyword evidence="4" id="KW-0862">Zinc</keyword>
<dbReference type="STRING" id="86630.A0A367IUC0"/>
<dbReference type="PRINTS" id="PR00619">
    <property type="entry name" value="GATAZNFINGER"/>
</dbReference>
<dbReference type="EMBL" id="PJQL01003529">
    <property type="protein sequence ID" value="RCH81219.1"/>
    <property type="molecule type" value="Genomic_DNA"/>
</dbReference>
<dbReference type="OrthoDB" id="515401at2759"/>
<dbReference type="GO" id="GO:0000978">
    <property type="term" value="F:RNA polymerase II cis-regulatory region sequence-specific DNA binding"/>
    <property type="evidence" value="ECO:0007669"/>
    <property type="project" value="TreeGrafter"/>
</dbReference>
<keyword evidence="3 6" id="KW-0863">Zinc-finger</keyword>
<dbReference type="SMART" id="SM00401">
    <property type="entry name" value="ZnF_GATA"/>
    <property type="match status" value="1"/>
</dbReference>
<keyword evidence="5" id="KW-0539">Nucleus</keyword>
<sequence>QKLHNAPRPKTLKPHNARKESKDDEGSQLVCSNCSTTTTPLWRRDDEGAPLCNACGL</sequence>
<dbReference type="Pfam" id="PF00320">
    <property type="entry name" value="GATA"/>
    <property type="match status" value="1"/>
</dbReference>
<feature type="compositionally biased region" description="Basic residues" evidence="7">
    <location>
        <begin position="1"/>
        <end position="16"/>
    </location>
</feature>
<dbReference type="CDD" id="cd00202">
    <property type="entry name" value="ZnF_GATA"/>
    <property type="match status" value="1"/>
</dbReference>
<evidence type="ECO:0000259" key="8">
    <source>
        <dbReference type="PROSITE" id="PS50114"/>
    </source>
</evidence>
<dbReference type="PROSITE" id="PS00344">
    <property type="entry name" value="GATA_ZN_FINGER_1"/>
    <property type="match status" value="1"/>
</dbReference>
<evidence type="ECO:0000313" key="10">
    <source>
        <dbReference type="Proteomes" id="UP000252139"/>
    </source>
</evidence>
<evidence type="ECO:0000256" key="3">
    <source>
        <dbReference type="ARBA" id="ARBA00022771"/>
    </source>
</evidence>
<dbReference type="AlphaFoldDB" id="A0A367IUC0"/>
<feature type="domain" description="GATA-type" evidence="8">
    <location>
        <begin position="25"/>
        <end position="57"/>
    </location>
</feature>
<dbReference type="PANTHER" id="PTHR10071">
    <property type="entry name" value="TRANSCRIPTION FACTOR GATA FAMILY MEMBER"/>
    <property type="match status" value="1"/>
</dbReference>
<dbReference type="Proteomes" id="UP000252139">
    <property type="component" value="Unassembled WGS sequence"/>
</dbReference>
<evidence type="ECO:0000256" key="6">
    <source>
        <dbReference type="PROSITE-ProRule" id="PRU00094"/>
    </source>
</evidence>
<evidence type="ECO:0000256" key="7">
    <source>
        <dbReference type="SAM" id="MobiDB-lite"/>
    </source>
</evidence>
<dbReference type="GO" id="GO:0045944">
    <property type="term" value="P:positive regulation of transcription by RNA polymerase II"/>
    <property type="evidence" value="ECO:0007669"/>
    <property type="project" value="TreeGrafter"/>
</dbReference>
<dbReference type="InterPro" id="IPR013088">
    <property type="entry name" value="Znf_NHR/GATA"/>
</dbReference>